<keyword evidence="2" id="KW-1133">Transmembrane helix</keyword>
<dbReference type="OrthoDB" id="10515154at2759"/>
<accession>A0A8J9Z9K5</accession>
<feature type="compositionally biased region" description="Low complexity" evidence="1">
    <location>
        <begin position="227"/>
        <end position="238"/>
    </location>
</feature>
<evidence type="ECO:0000313" key="4">
    <source>
        <dbReference type="EMBL" id="CAH1249289.1"/>
    </source>
</evidence>
<evidence type="ECO:0000313" key="5">
    <source>
        <dbReference type="Proteomes" id="UP000838412"/>
    </source>
</evidence>
<feature type="compositionally biased region" description="Polar residues" evidence="1">
    <location>
        <begin position="369"/>
        <end position="379"/>
    </location>
</feature>
<proteinExistence type="predicted"/>
<feature type="transmembrane region" description="Helical" evidence="2">
    <location>
        <begin position="264"/>
        <end position="289"/>
    </location>
</feature>
<feature type="chain" id="PRO_5035443119" evidence="3">
    <location>
        <begin position="25"/>
        <end position="388"/>
    </location>
</feature>
<name>A0A8J9Z9K5_BRALA</name>
<dbReference type="EMBL" id="OV696702">
    <property type="protein sequence ID" value="CAH1249289.1"/>
    <property type="molecule type" value="Genomic_DNA"/>
</dbReference>
<organism evidence="4 5">
    <name type="scientific">Branchiostoma lanceolatum</name>
    <name type="common">Common lancelet</name>
    <name type="synonym">Amphioxus lanceolatum</name>
    <dbReference type="NCBI Taxonomy" id="7740"/>
    <lineage>
        <taxon>Eukaryota</taxon>
        <taxon>Metazoa</taxon>
        <taxon>Chordata</taxon>
        <taxon>Cephalochordata</taxon>
        <taxon>Leptocardii</taxon>
        <taxon>Amphioxiformes</taxon>
        <taxon>Branchiostomatidae</taxon>
        <taxon>Branchiostoma</taxon>
    </lineage>
</organism>
<feature type="region of interest" description="Disordered" evidence="1">
    <location>
        <begin position="339"/>
        <end position="388"/>
    </location>
</feature>
<feature type="compositionally biased region" description="Low complexity" evidence="1">
    <location>
        <begin position="188"/>
        <end position="219"/>
    </location>
</feature>
<feature type="region of interest" description="Disordered" evidence="1">
    <location>
        <begin position="187"/>
        <end position="254"/>
    </location>
</feature>
<sequence>MQTVKMWTVLGLLLLAVHVKDSRAQNTTSQMTSAQTVTNGSSATPAAPVTMTMQMMNLTFSVSDVTNATTRGTTMSTSMNTSQQVMVSSGATPSNTASPGFADVTNITNDVTSSKAYTTTALISVNVTTTRMGDRTTNSSTSEKPSSMVAMTAGSSTVAMTPGNSTVAMIPGSSTASMVSTTIVIPGSSPVTPTSQPLSTPTTPMGQQSSSPKMSSSQPTAASRTPEVQSSAAVSEASTPSREVSSSPNVSIAAPKPTPGGLSMGAMIGIGVGCACALLVLIVVPIVLWRRKRQQEEMSSHVASQSDLWMDDVTYGRPSTGLGPSVRLSRIEIDGNTYSFTPVGPETKEAGSAGANESEKSTFRPSLAAFSTTNETSRPSVIEEDVTE</sequence>
<dbReference type="Proteomes" id="UP000838412">
    <property type="component" value="Chromosome 17"/>
</dbReference>
<evidence type="ECO:0000256" key="1">
    <source>
        <dbReference type="SAM" id="MobiDB-lite"/>
    </source>
</evidence>
<reference evidence="4" key="1">
    <citation type="submission" date="2022-01" db="EMBL/GenBank/DDBJ databases">
        <authorList>
            <person name="Braso-Vives M."/>
        </authorList>
    </citation>
    <scope>NUCLEOTIDE SEQUENCE</scope>
</reference>
<evidence type="ECO:0000256" key="3">
    <source>
        <dbReference type="SAM" id="SignalP"/>
    </source>
</evidence>
<feature type="signal peptide" evidence="3">
    <location>
        <begin position="1"/>
        <end position="24"/>
    </location>
</feature>
<feature type="compositionally biased region" description="Polar residues" evidence="1">
    <location>
        <begin position="239"/>
        <end position="250"/>
    </location>
</feature>
<keyword evidence="5" id="KW-1185">Reference proteome</keyword>
<keyword evidence="2" id="KW-0472">Membrane</keyword>
<keyword evidence="3" id="KW-0732">Signal</keyword>
<keyword evidence="2" id="KW-0812">Transmembrane</keyword>
<dbReference type="AlphaFoldDB" id="A0A8J9Z9K5"/>
<protein>
    <submittedName>
        <fullName evidence="4">Hypp8572 protein</fullName>
    </submittedName>
</protein>
<gene>
    <name evidence="4" type="primary">Hypp8572</name>
    <name evidence="4" type="ORF">BLAG_LOCUS10449</name>
</gene>
<evidence type="ECO:0000256" key="2">
    <source>
        <dbReference type="SAM" id="Phobius"/>
    </source>
</evidence>